<sequence length="318" mass="35494">MKLKLLPLLLFTLLLLAEILPSCKEFIEPSISKRTMQLNAPADHYQSTSYTANFWWEGLEDALYYRLQVVTPTFDSIGSLVQDTLIRGTKFSQTLDPGTYQWRVRAENGSSQTGYTAPRELTILASTLTNQTVLLSSPANNTVTTQSAVTFKWGSLYKATRYHLQVDTNSFASESTLVSDQVIPGQQFAFKLPKDQVYQWRVRAENDSSQSKWSAISQLSFDSTPPGNVTLIQPGDNTTLNRPVALSWNKTTSAVTYKLYIYKSDQSTLYDTFPLSLTVTSYTFNTGNSGDRVYWQVSAVDAAGNEGKASAIRSFTLQ</sequence>
<gene>
    <name evidence="2" type="ORF">SNE25_10040</name>
</gene>
<dbReference type="InterPro" id="IPR003961">
    <property type="entry name" value="FN3_dom"/>
</dbReference>
<dbReference type="InterPro" id="IPR036116">
    <property type="entry name" value="FN3_sf"/>
</dbReference>
<dbReference type="RefSeq" id="WP_321564962.1">
    <property type="nucleotide sequence ID" value="NZ_CP139558.1"/>
</dbReference>
<reference evidence="2 3" key="1">
    <citation type="submission" date="2023-11" db="EMBL/GenBank/DDBJ databases">
        <title>Analysis of the Genomes of Mucilaginibacter gossypii cycad 4 and M. sabulilitoris SNA2: microbes with the potential for plant growth promotion.</title>
        <authorList>
            <person name="Hirsch A.M."/>
            <person name="Humm E."/>
            <person name="Rubbi M."/>
            <person name="Del Vecchio G."/>
            <person name="Ha S.M."/>
            <person name="Pellegrini M."/>
            <person name="Gunsalus R.P."/>
        </authorList>
    </citation>
    <scope>NUCLEOTIDE SEQUENCE [LARGE SCALE GENOMIC DNA]</scope>
    <source>
        <strain evidence="2 3">SNA2</strain>
    </source>
</reference>
<organism evidence="2 3">
    <name type="scientific">Mucilaginibacter sabulilitoris</name>
    <dbReference type="NCBI Taxonomy" id="1173583"/>
    <lineage>
        <taxon>Bacteria</taxon>
        <taxon>Pseudomonadati</taxon>
        <taxon>Bacteroidota</taxon>
        <taxon>Sphingobacteriia</taxon>
        <taxon>Sphingobacteriales</taxon>
        <taxon>Sphingobacteriaceae</taxon>
        <taxon>Mucilaginibacter</taxon>
    </lineage>
</organism>
<evidence type="ECO:0000313" key="3">
    <source>
        <dbReference type="Proteomes" id="UP001324380"/>
    </source>
</evidence>
<dbReference type="EMBL" id="CP139558">
    <property type="protein sequence ID" value="WPU95857.1"/>
    <property type="molecule type" value="Genomic_DNA"/>
</dbReference>
<name>A0ABZ0TTQ5_9SPHI</name>
<dbReference type="InterPro" id="IPR013783">
    <property type="entry name" value="Ig-like_fold"/>
</dbReference>
<protein>
    <recommendedName>
        <fullName evidence="1">Fibronectin type-III domain-containing protein</fullName>
    </recommendedName>
</protein>
<dbReference type="Gene3D" id="2.60.40.10">
    <property type="entry name" value="Immunoglobulins"/>
    <property type="match status" value="3"/>
</dbReference>
<accession>A0ABZ0TTQ5</accession>
<dbReference type="SUPFAM" id="SSF49265">
    <property type="entry name" value="Fibronectin type III"/>
    <property type="match status" value="1"/>
</dbReference>
<feature type="domain" description="Fibronectin type-III" evidence="1">
    <location>
        <begin position="225"/>
        <end position="318"/>
    </location>
</feature>
<proteinExistence type="predicted"/>
<dbReference type="Proteomes" id="UP001324380">
    <property type="component" value="Chromosome"/>
</dbReference>
<keyword evidence="3" id="KW-1185">Reference proteome</keyword>
<evidence type="ECO:0000259" key="1">
    <source>
        <dbReference type="PROSITE" id="PS50853"/>
    </source>
</evidence>
<dbReference type="PROSITE" id="PS50853">
    <property type="entry name" value="FN3"/>
    <property type="match status" value="1"/>
</dbReference>
<evidence type="ECO:0000313" key="2">
    <source>
        <dbReference type="EMBL" id="WPU95857.1"/>
    </source>
</evidence>